<dbReference type="HOGENOM" id="CLU_2397793_0_0_9"/>
<feature type="domain" description="Resolvase/invertase-type recombinase catalytic" evidence="1">
    <location>
        <begin position="1"/>
        <end position="38"/>
    </location>
</feature>
<evidence type="ECO:0000313" key="3">
    <source>
        <dbReference type="Proteomes" id="UP000003254"/>
    </source>
</evidence>
<evidence type="ECO:0000259" key="1">
    <source>
        <dbReference type="PROSITE" id="PS51736"/>
    </source>
</evidence>
<organism evidence="2 3">
    <name type="scientific">[Ruminococcus] lactaris ATCC 29176</name>
    <dbReference type="NCBI Taxonomy" id="471875"/>
    <lineage>
        <taxon>Bacteria</taxon>
        <taxon>Bacillati</taxon>
        <taxon>Bacillota</taxon>
        <taxon>Clostridia</taxon>
        <taxon>Lachnospirales</taxon>
        <taxon>Lachnospiraceae</taxon>
        <taxon>Mediterraneibacter</taxon>
    </lineage>
</organism>
<evidence type="ECO:0000313" key="2">
    <source>
        <dbReference type="EMBL" id="EDY32187.1"/>
    </source>
</evidence>
<protein>
    <recommendedName>
        <fullName evidence="1">Resolvase/invertase-type recombinase catalytic domain-containing protein</fullName>
    </recommendedName>
</protein>
<dbReference type="AlphaFoldDB" id="B5CRG5"/>
<proteinExistence type="predicted"/>
<name>B5CRG5_9FIRM</name>
<dbReference type="InterPro" id="IPR006119">
    <property type="entry name" value="Resolv_N"/>
</dbReference>
<dbReference type="eggNOG" id="COG1961">
    <property type="taxonomic scope" value="Bacteria"/>
</dbReference>
<dbReference type="GeneID" id="77333320"/>
<dbReference type="PROSITE" id="PS51736">
    <property type="entry name" value="RECOMBINASES_3"/>
    <property type="match status" value="1"/>
</dbReference>
<dbReference type="GO" id="GO:0000150">
    <property type="term" value="F:DNA strand exchange activity"/>
    <property type="evidence" value="ECO:0007669"/>
    <property type="project" value="InterPro"/>
</dbReference>
<gene>
    <name evidence="2" type="ORF">RUMLAC_02066</name>
</gene>
<sequence>MDMINNLLLEVFAACAEFEMEKREKRQREGYEALKARGEWDKLGRPVKMTQEEFLNKWDQKGKNVTDKEFAESLNISKGTLQSYKKKYLKGKK</sequence>
<reference evidence="2 3" key="2">
    <citation type="submission" date="2008-08" db="EMBL/GenBank/DDBJ databases">
        <authorList>
            <person name="Fulton L."/>
            <person name="Clifton S."/>
            <person name="Fulton B."/>
            <person name="Xu J."/>
            <person name="Minx P."/>
            <person name="Pepin K.H."/>
            <person name="Johnson M."/>
            <person name="Bhonagiri V."/>
            <person name="Nash W.E."/>
            <person name="Mardis E.R."/>
            <person name="Wilson R.K."/>
        </authorList>
    </citation>
    <scope>NUCLEOTIDE SEQUENCE [LARGE SCALE GENOMIC DNA]</scope>
    <source>
        <strain evidence="2 3">ATCC 29176</strain>
    </source>
</reference>
<dbReference type="InterPro" id="IPR036162">
    <property type="entry name" value="Resolvase-like_N_sf"/>
</dbReference>
<comment type="caution">
    <text evidence="2">The sequence shown here is derived from an EMBL/GenBank/DDBJ whole genome shotgun (WGS) entry which is preliminary data.</text>
</comment>
<dbReference type="GO" id="GO:0003677">
    <property type="term" value="F:DNA binding"/>
    <property type="evidence" value="ECO:0007669"/>
    <property type="project" value="InterPro"/>
</dbReference>
<dbReference type="RefSeq" id="WP_005612155.1">
    <property type="nucleotide sequence ID" value="NZ_CP102292.1"/>
</dbReference>
<accession>B5CRG5</accession>
<dbReference type="Proteomes" id="UP000003254">
    <property type="component" value="Unassembled WGS sequence"/>
</dbReference>
<keyword evidence="3" id="KW-1185">Reference proteome</keyword>
<dbReference type="SUPFAM" id="SSF53041">
    <property type="entry name" value="Resolvase-like"/>
    <property type="match status" value="1"/>
</dbReference>
<reference evidence="2 3" key="1">
    <citation type="submission" date="2008-08" db="EMBL/GenBank/DDBJ databases">
        <title>Draft genome sequence of Ruminococcus lactaris ATCC 29176.</title>
        <authorList>
            <person name="Sudarsanam P."/>
            <person name="Ley R."/>
            <person name="Guruge J."/>
            <person name="Turnbaugh P.J."/>
            <person name="Mahowald M."/>
            <person name="Liep D."/>
            <person name="Gordon J."/>
        </authorList>
    </citation>
    <scope>NUCLEOTIDE SEQUENCE [LARGE SCALE GENOMIC DNA]</scope>
    <source>
        <strain evidence="2 3">ATCC 29176</strain>
    </source>
</reference>
<dbReference type="EMBL" id="ABOU02000047">
    <property type="protein sequence ID" value="EDY32187.1"/>
    <property type="molecule type" value="Genomic_DNA"/>
</dbReference>